<dbReference type="HOGENOM" id="CLU_088630_0_0_1"/>
<dbReference type="InterPro" id="IPR045196">
    <property type="entry name" value="IF2/IF5"/>
</dbReference>
<dbReference type="SMART" id="SM00653">
    <property type="entry name" value="eIF2B_5"/>
    <property type="match status" value="1"/>
</dbReference>
<dbReference type="GO" id="GO:0005829">
    <property type="term" value="C:cytosol"/>
    <property type="evidence" value="ECO:0007669"/>
    <property type="project" value="TreeGrafter"/>
</dbReference>
<keyword evidence="5" id="KW-0342">GTP-binding</keyword>
<dbReference type="GO" id="GO:0071074">
    <property type="term" value="F:eukaryotic initiation factor eIF2 binding"/>
    <property type="evidence" value="ECO:0007669"/>
    <property type="project" value="TreeGrafter"/>
</dbReference>
<dbReference type="GO" id="GO:0005525">
    <property type="term" value="F:GTP binding"/>
    <property type="evidence" value="ECO:0007669"/>
    <property type="project" value="UniProtKB-KW"/>
</dbReference>
<evidence type="ECO:0000256" key="4">
    <source>
        <dbReference type="ARBA" id="ARBA00022917"/>
    </source>
</evidence>
<dbReference type="Gene3D" id="2.20.25.350">
    <property type="match status" value="1"/>
</dbReference>
<dbReference type="PANTHER" id="PTHR23001">
    <property type="entry name" value="EUKARYOTIC TRANSLATION INITIATION FACTOR"/>
    <property type="match status" value="1"/>
</dbReference>
<evidence type="ECO:0000256" key="1">
    <source>
        <dbReference type="ARBA" id="ARBA00010397"/>
    </source>
</evidence>
<evidence type="ECO:0000256" key="3">
    <source>
        <dbReference type="ARBA" id="ARBA00022741"/>
    </source>
</evidence>
<dbReference type="SUPFAM" id="SSF100966">
    <property type="entry name" value="Translation initiation factor 2 beta, aIF2beta, N-terminal domain"/>
    <property type="match status" value="1"/>
</dbReference>
<dbReference type="InterPro" id="IPR002735">
    <property type="entry name" value="Transl_init_fac_IF2/IF5_dom"/>
</dbReference>
<proteinExistence type="inferred from homology"/>
<dbReference type="AlphaFoldDB" id="L7JT23"/>
<dbReference type="Proteomes" id="UP000011185">
    <property type="component" value="Unassembled WGS sequence"/>
</dbReference>
<dbReference type="GO" id="GO:0005092">
    <property type="term" value="F:GDP-dissociation inhibitor activity"/>
    <property type="evidence" value="ECO:0007669"/>
    <property type="project" value="TreeGrafter"/>
</dbReference>
<keyword evidence="3" id="KW-0547">Nucleotide-binding</keyword>
<organism evidence="7 8">
    <name type="scientific">Trachipleistophora hominis</name>
    <name type="common">Microsporidian parasite</name>
    <dbReference type="NCBI Taxonomy" id="72359"/>
    <lineage>
        <taxon>Eukaryota</taxon>
        <taxon>Fungi</taxon>
        <taxon>Fungi incertae sedis</taxon>
        <taxon>Microsporidia</taxon>
        <taxon>Pleistophoridae</taxon>
        <taxon>Trachipleistophora</taxon>
    </lineage>
</organism>
<keyword evidence="4" id="KW-0648">Protein biosynthesis</keyword>
<evidence type="ECO:0000259" key="6">
    <source>
        <dbReference type="SMART" id="SM00653"/>
    </source>
</evidence>
<dbReference type="GO" id="GO:0001732">
    <property type="term" value="P:formation of cytoplasmic translation initiation complex"/>
    <property type="evidence" value="ECO:0007669"/>
    <property type="project" value="TreeGrafter"/>
</dbReference>
<dbReference type="OrthoDB" id="10250831at2759"/>
<evidence type="ECO:0000256" key="5">
    <source>
        <dbReference type="ARBA" id="ARBA00023134"/>
    </source>
</evidence>
<keyword evidence="2 7" id="KW-0396">Initiation factor</keyword>
<sequence>MLIPINKNTKDPFYRYKMPHLITKQQGKLKNTKTVLVNIGQISNALKRKEALLQQFILYELSVNSTVKDNMFMLKGDYAASEIQNIIYGFIELLVLCKECTNPETEMGVEGNEVSLCCYACGCRRVVESNHRIMSYVRKNPEMAEYKCYGECDDENDDIRNEEKPVPERENVLSFERSVQQNLNDNFLTFYTDNLPLKREIIKASFNTLINDRERLIIYEKVFKEDEEALTLFFENLEIFLVENDKIKELKNILDSMPFLNQDDFKYFRKKSVVVDKKDSVRIRNTLMNYINYK</sequence>
<dbReference type="PANTHER" id="PTHR23001:SF7">
    <property type="entry name" value="EUKARYOTIC TRANSLATION INITIATION FACTOR 5"/>
    <property type="match status" value="1"/>
</dbReference>
<reference evidence="7 8" key="1">
    <citation type="journal article" date="2012" name="PLoS Pathog.">
        <title>The genome of the obligate intracellular parasite Trachipleistophora hominis: new insights into microsporidian genome dynamics and reductive evolution.</title>
        <authorList>
            <person name="Heinz E."/>
            <person name="Williams T.A."/>
            <person name="Nakjang S."/>
            <person name="Noel C.J."/>
            <person name="Swan D.C."/>
            <person name="Goldberg A.V."/>
            <person name="Harris S.R."/>
            <person name="Weinmaier T."/>
            <person name="Markert S."/>
            <person name="Becher D."/>
            <person name="Bernhardt J."/>
            <person name="Dagan T."/>
            <person name="Hacker C."/>
            <person name="Lucocq J.M."/>
            <person name="Schweder T."/>
            <person name="Rattei T."/>
            <person name="Hall N."/>
            <person name="Hirt R.P."/>
            <person name="Embley T.M."/>
        </authorList>
    </citation>
    <scope>NUCLEOTIDE SEQUENCE [LARGE SCALE GENOMIC DNA]</scope>
</reference>
<dbReference type="Pfam" id="PF01873">
    <property type="entry name" value="eIF-5_eIF-2B"/>
    <property type="match status" value="1"/>
</dbReference>
<dbReference type="Gene3D" id="3.30.30.170">
    <property type="match status" value="1"/>
</dbReference>
<dbReference type="InterPro" id="IPR016190">
    <property type="entry name" value="Transl_init_fac_IF2/IF5_Zn-bd"/>
</dbReference>
<dbReference type="VEuPathDB" id="MicrosporidiaDB:THOM_2612"/>
<dbReference type="InterPro" id="IPR016189">
    <property type="entry name" value="Transl_init_fac_IF2/IF5_N"/>
</dbReference>
<dbReference type="SUPFAM" id="SSF75689">
    <property type="entry name" value="Zinc-binding domain of translation initiation factor 2 beta"/>
    <property type="match status" value="1"/>
</dbReference>
<evidence type="ECO:0000256" key="2">
    <source>
        <dbReference type="ARBA" id="ARBA00022540"/>
    </source>
</evidence>
<gene>
    <name evidence="7" type="ORF">THOM_2612</name>
</gene>
<dbReference type="OMA" id="ESNHRIM"/>
<accession>L7JT23</accession>
<dbReference type="GO" id="GO:0003743">
    <property type="term" value="F:translation initiation factor activity"/>
    <property type="evidence" value="ECO:0007669"/>
    <property type="project" value="UniProtKB-KW"/>
</dbReference>
<name>L7JT23_TRAHO</name>
<comment type="similarity">
    <text evidence="1">Belongs to the eIF-2-beta/eIF-5 family.</text>
</comment>
<protein>
    <submittedName>
        <fullName evidence="7">Translation initiation factor 5 (EIF-5)</fullName>
    </submittedName>
</protein>
<evidence type="ECO:0000313" key="7">
    <source>
        <dbReference type="EMBL" id="ELQ74465.1"/>
    </source>
</evidence>
<evidence type="ECO:0000313" key="8">
    <source>
        <dbReference type="Proteomes" id="UP000011185"/>
    </source>
</evidence>
<dbReference type="InParanoid" id="L7JT23"/>
<feature type="domain" description="Translation initiation factor IF2/IF5" evidence="6">
    <location>
        <begin position="13"/>
        <end position="124"/>
    </location>
</feature>
<dbReference type="EMBL" id="JH994039">
    <property type="protein sequence ID" value="ELQ74465.1"/>
    <property type="molecule type" value="Genomic_DNA"/>
</dbReference>
<keyword evidence="8" id="KW-1185">Reference proteome</keyword>
<dbReference type="STRING" id="72359.L7JT23"/>